<gene>
    <name evidence="2" type="ORF">JCM19240_2601</name>
</gene>
<comment type="caution">
    <text evidence="2">The sequence shown here is derived from an EMBL/GenBank/DDBJ whole genome shotgun (WGS) entry which is preliminary data.</text>
</comment>
<dbReference type="Pfam" id="PF01966">
    <property type="entry name" value="HD"/>
    <property type="match status" value="1"/>
</dbReference>
<name>A0A090U0G9_9VIBR</name>
<accession>A0A090U0G9</accession>
<organism evidence="2 3">
    <name type="scientific">Vibrio maritimus</name>
    <dbReference type="NCBI Taxonomy" id="990268"/>
    <lineage>
        <taxon>Bacteria</taxon>
        <taxon>Pseudomonadati</taxon>
        <taxon>Pseudomonadota</taxon>
        <taxon>Gammaproteobacteria</taxon>
        <taxon>Vibrionales</taxon>
        <taxon>Vibrionaceae</taxon>
        <taxon>Vibrio</taxon>
    </lineage>
</organism>
<evidence type="ECO:0000313" key="2">
    <source>
        <dbReference type="EMBL" id="GAL36532.1"/>
    </source>
</evidence>
<evidence type="ECO:0000259" key="1">
    <source>
        <dbReference type="PROSITE" id="PS51831"/>
    </source>
</evidence>
<dbReference type="Gene3D" id="1.10.3210.50">
    <property type="match status" value="1"/>
</dbReference>
<dbReference type="InterPro" id="IPR006674">
    <property type="entry name" value="HD_domain"/>
</dbReference>
<feature type="domain" description="HD" evidence="1">
    <location>
        <begin position="26"/>
        <end position="130"/>
    </location>
</feature>
<dbReference type="PROSITE" id="PS51831">
    <property type="entry name" value="HD"/>
    <property type="match status" value="1"/>
</dbReference>
<dbReference type="InterPro" id="IPR003607">
    <property type="entry name" value="HD/PDEase_dom"/>
</dbReference>
<sequence>MLNVEDYEQELVKYISEEMTQDPAHDINHVYRVVKTAKQLCQAEGAMLEVVLPAAYLHDCFSFPKNHPDRAKSSTVAADKALAFLNELGYPSKYHPAIHHCIVAHSFSANIAPQTLEAQIVQDADRLDALGAIGIVRCLQVGSHLGISFYDADDPFCSNREPDDKSYSVDHFYTKLFRLPAMMQTDSANKRLKTD</sequence>
<dbReference type="EMBL" id="BBMT01000011">
    <property type="protein sequence ID" value="GAL36532.1"/>
    <property type="molecule type" value="Genomic_DNA"/>
</dbReference>
<dbReference type="Proteomes" id="UP000029224">
    <property type="component" value="Unassembled WGS sequence"/>
</dbReference>
<dbReference type="PANTHER" id="PTHR33594:SF1">
    <property type="entry name" value="HD_PDEASE DOMAIN-CONTAINING PROTEIN"/>
    <property type="match status" value="1"/>
</dbReference>
<dbReference type="GO" id="GO:0016787">
    <property type="term" value="F:hydrolase activity"/>
    <property type="evidence" value="ECO:0007669"/>
    <property type="project" value="UniProtKB-KW"/>
</dbReference>
<dbReference type="SUPFAM" id="SSF109604">
    <property type="entry name" value="HD-domain/PDEase-like"/>
    <property type="match status" value="1"/>
</dbReference>
<keyword evidence="2" id="KW-0378">Hydrolase</keyword>
<reference evidence="2 3" key="1">
    <citation type="submission" date="2014-09" db="EMBL/GenBank/DDBJ databases">
        <title>Vibrio maritimus JCM 19240. (C210) whole genome shotgun sequence.</title>
        <authorList>
            <person name="Sawabe T."/>
            <person name="Meirelles P."/>
            <person name="Nakanishi M."/>
            <person name="Sayaka M."/>
            <person name="Hattori M."/>
            <person name="Ohkuma M."/>
        </authorList>
    </citation>
    <scope>NUCLEOTIDE SEQUENCE [LARGE SCALE GENOMIC DNA]</scope>
    <source>
        <strain evidence="2 3">JCM 19240</strain>
    </source>
</reference>
<dbReference type="SMART" id="SM00471">
    <property type="entry name" value="HDc"/>
    <property type="match status" value="1"/>
</dbReference>
<reference evidence="2 3" key="2">
    <citation type="submission" date="2014-09" db="EMBL/GenBank/DDBJ databases">
        <authorList>
            <consortium name="NBRP consortium"/>
            <person name="Sawabe T."/>
            <person name="Meirelles P."/>
            <person name="Nakanishi M."/>
            <person name="Sayaka M."/>
            <person name="Hattori M."/>
            <person name="Ohkuma M."/>
        </authorList>
    </citation>
    <scope>NUCLEOTIDE SEQUENCE [LARGE SCALE GENOMIC DNA]</scope>
    <source>
        <strain evidence="2 3">JCM 19240</strain>
    </source>
</reference>
<proteinExistence type="predicted"/>
<dbReference type="AlphaFoldDB" id="A0A090U0G9"/>
<protein>
    <submittedName>
        <fullName evidence="2">Metal-dependent phosphohydrolase</fullName>
    </submittedName>
</protein>
<evidence type="ECO:0000313" key="3">
    <source>
        <dbReference type="Proteomes" id="UP000029224"/>
    </source>
</evidence>
<dbReference type="PANTHER" id="PTHR33594">
    <property type="entry name" value="SUPERFAMILY HYDROLASE, PUTATIVE (AFU_ORTHOLOGUE AFUA_1G03035)-RELATED"/>
    <property type="match status" value="1"/>
</dbReference>
<keyword evidence="3" id="KW-1185">Reference proteome</keyword>
<dbReference type="CDD" id="cd00077">
    <property type="entry name" value="HDc"/>
    <property type="match status" value="1"/>
</dbReference>